<dbReference type="InterPro" id="IPR000953">
    <property type="entry name" value="Chromo/chromo_shadow_dom"/>
</dbReference>
<reference evidence="4" key="1">
    <citation type="submission" date="2014-12" db="EMBL/GenBank/DDBJ databases">
        <title>Genome Sequence of Valsa Canker Pathogens Uncovers a Specific Adaption of Colonization on Woody Bark.</title>
        <authorList>
            <person name="Yin Z."/>
            <person name="Liu H."/>
            <person name="Gao X."/>
            <person name="Li Z."/>
            <person name="Song N."/>
            <person name="Ke X."/>
            <person name="Dai Q."/>
            <person name="Wu Y."/>
            <person name="Sun Y."/>
            <person name="Xu J.-R."/>
            <person name="Kang Z.K."/>
            <person name="Wang L."/>
            <person name="Huang L."/>
        </authorList>
    </citation>
    <scope>NUCLEOTIDE SEQUENCE [LARGE SCALE GENOMIC DNA]</scope>
    <source>
        <strain evidence="4">03-8</strain>
    </source>
</reference>
<dbReference type="Gene3D" id="2.40.50.40">
    <property type="match status" value="1"/>
</dbReference>
<name>A0A194VRS6_CYTMA</name>
<protein>
    <recommendedName>
        <fullName evidence="3">Chromo domain-containing protein</fullName>
    </recommendedName>
</protein>
<dbReference type="CDD" id="cd00024">
    <property type="entry name" value="CD_CSD"/>
    <property type="match status" value="1"/>
</dbReference>
<dbReference type="AlphaFoldDB" id="A0A194VRS6"/>
<evidence type="ECO:0000259" key="3">
    <source>
        <dbReference type="PROSITE" id="PS50013"/>
    </source>
</evidence>
<dbReference type="OrthoDB" id="3543857at2759"/>
<gene>
    <name evidence="4" type="ORF">VM1G_02231</name>
</gene>
<dbReference type="Pfam" id="PF00385">
    <property type="entry name" value="Chromo"/>
    <property type="match status" value="1"/>
</dbReference>
<feature type="compositionally biased region" description="Acidic residues" evidence="2">
    <location>
        <begin position="602"/>
        <end position="611"/>
    </location>
</feature>
<proteinExistence type="predicted"/>
<feature type="compositionally biased region" description="Polar residues" evidence="2">
    <location>
        <begin position="317"/>
        <end position="336"/>
    </location>
</feature>
<evidence type="ECO:0000256" key="1">
    <source>
        <dbReference type="ARBA" id="ARBA00011353"/>
    </source>
</evidence>
<evidence type="ECO:0000313" key="4">
    <source>
        <dbReference type="EMBL" id="KUI66901.1"/>
    </source>
</evidence>
<evidence type="ECO:0000256" key="2">
    <source>
        <dbReference type="SAM" id="MobiDB-lite"/>
    </source>
</evidence>
<feature type="compositionally biased region" description="Acidic residues" evidence="2">
    <location>
        <begin position="240"/>
        <end position="254"/>
    </location>
</feature>
<dbReference type="SUPFAM" id="SSF54160">
    <property type="entry name" value="Chromo domain-like"/>
    <property type="match status" value="1"/>
</dbReference>
<feature type="domain" description="Chromo" evidence="3">
    <location>
        <begin position="483"/>
        <end position="546"/>
    </location>
</feature>
<dbReference type="InterPro" id="IPR023780">
    <property type="entry name" value="Chromo_domain"/>
</dbReference>
<feature type="compositionally biased region" description="Basic and acidic residues" evidence="2">
    <location>
        <begin position="533"/>
        <end position="543"/>
    </location>
</feature>
<feature type="region of interest" description="Disordered" evidence="2">
    <location>
        <begin position="580"/>
        <end position="611"/>
    </location>
</feature>
<sequence length="654" mass="71912">MATANVASWDLFRSDLKLSNITIKRELPSIQFDIPILPQPPKYKPGSGPPPPRIDLRLVHDTNAFIIDKIVLPLEPFTQRNDPRQRRIYYIIGWPDLPAARPVIDATKILDYVSPRALEDWEYQDALRREEAREAEERAKEKGKNVATPEGPAAGRKPGVKRKPGRPPKARFMDAPPPEPVLDSDQEEMLQRRKSGPSLSTPQKNRLAQLVAEEEMLQHMEVIEEDDPVSVIQRQLEDEILSGEDMDLDTDANMEDARAINSRQSSYAASATSGASQGDTSRASGLRLSPVKGPSVNPAAFFARGAMSAAATTHATPLSTPGGQHADPSTSPSSGRTRAPTGRPLSNTPIPLPADIAQSQKRKSFTPRPKPQAKPQLASVLPSIEMSTTVENGQSRKPPLSWNSSPARGNGFTPIGGTFPRPPKRPVEDTTPAVDTPASTQSKKERKKKQAKVSNQPPESGVKDDAQSAANPPIGLVQGEQDYVVKRLEGDYILDGVHWFKVRWEGNWPPDQNPTWEPKENISAKLIKEYLKTKAKREADKPAKNNTPNGRSGSTGKSKDKRQSSLAEWAKRYNSVSEAFEGKAELEDTTDMMLGRRGGGVVDDEESLGDDELLVVEPDNEEDRERAAKERKKSLDAQLAAQFASMARRGAGEY</sequence>
<feature type="compositionally biased region" description="Polar residues" evidence="2">
    <location>
        <begin position="544"/>
        <end position="556"/>
    </location>
</feature>
<keyword evidence="5" id="KW-1185">Reference proteome</keyword>
<comment type="subunit">
    <text evidence="1">Component of the NuA4 histone acetyltransferase complex.</text>
</comment>
<dbReference type="Proteomes" id="UP000078559">
    <property type="component" value="Chromosome 2"/>
</dbReference>
<feature type="compositionally biased region" description="Basic residues" evidence="2">
    <location>
        <begin position="158"/>
        <end position="169"/>
    </location>
</feature>
<feature type="compositionally biased region" description="Low complexity" evidence="2">
    <location>
        <begin position="299"/>
        <end position="316"/>
    </location>
</feature>
<organism evidence="4 5">
    <name type="scientific">Cytospora mali</name>
    <name type="common">Apple Valsa canker fungus</name>
    <name type="synonym">Valsa mali</name>
    <dbReference type="NCBI Taxonomy" id="578113"/>
    <lineage>
        <taxon>Eukaryota</taxon>
        <taxon>Fungi</taxon>
        <taxon>Dikarya</taxon>
        <taxon>Ascomycota</taxon>
        <taxon>Pezizomycotina</taxon>
        <taxon>Sordariomycetes</taxon>
        <taxon>Sordariomycetidae</taxon>
        <taxon>Diaporthales</taxon>
        <taxon>Cytosporaceae</taxon>
        <taxon>Cytospora</taxon>
    </lineage>
</organism>
<dbReference type="GO" id="GO:0006338">
    <property type="term" value="P:chromatin remodeling"/>
    <property type="evidence" value="ECO:0007669"/>
    <property type="project" value="UniProtKB-ARBA"/>
</dbReference>
<accession>A0A194VRS6</accession>
<dbReference type="InterPro" id="IPR016197">
    <property type="entry name" value="Chromo-like_dom_sf"/>
</dbReference>
<feature type="compositionally biased region" description="Basic and acidic residues" evidence="2">
    <location>
        <begin position="132"/>
        <end position="144"/>
    </location>
</feature>
<feature type="region of interest" description="Disordered" evidence="2">
    <location>
        <begin position="132"/>
        <end position="205"/>
    </location>
</feature>
<feature type="compositionally biased region" description="Polar residues" evidence="2">
    <location>
        <begin position="385"/>
        <end position="407"/>
    </location>
</feature>
<feature type="region of interest" description="Disordered" evidence="2">
    <location>
        <begin position="240"/>
        <end position="479"/>
    </location>
</feature>
<feature type="region of interest" description="Disordered" evidence="2">
    <location>
        <begin position="533"/>
        <end position="568"/>
    </location>
</feature>
<evidence type="ECO:0000313" key="5">
    <source>
        <dbReference type="Proteomes" id="UP000078559"/>
    </source>
</evidence>
<dbReference type="EMBL" id="CM003099">
    <property type="protein sequence ID" value="KUI66901.1"/>
    <property type="molecule type" value="Genomic_DNA"/>
</dbReference>
<feature type="compositionally biased region" description="Low complexity" evidence="2">
    <location>
        <begin position="264"/>
        <end position="281"/>
    </location>
</feature>
<dbReference type="PROSITE" id="PS50013">
    <property type="entry name" value="CHROMO_2"/>
    <property type="match status" value="1"/>
</dbReference>